<dbReference type="InterPro" id="IPR036907">
    <property type="entry name" value="5'-Nucleotdase_C_sf"/>
</dbReference>
<evidence type="ECO:0000313" key="7">
    <source>
        <dbReference type="Proteomes" id="UP000321769"/>
    </source>
</evidence>
<gene>
    <name evidence="6" type="ORF">AFL01nite_25160</name>
</gene>
<dbReference type="OrthoDB" id="1016457at2"/>
<feature type="domain" description="Bacterial Ig-like" evidence="5">
    <location>
        <begin position="673"/>
        <end position="758"/>
    </location>
</feature>
<dbReference type="Pfam" id="PF16640">
    <property type="entry name" value="Big_3_5"/>
    <property type="match status" value="2"/>
</dbReference>
<dbReference type="InterPro" id="IPR006179">
    <property type="entry name" value="5_nucleotidase/apyrase"/>
</dbReference>
<dbReference type="InterPro" id="IPR029052">
    <property type="entry name" value="Metallo-depent_PP-like"/>
</dbReference>
<dbReference type="InterPro" id="IPR008334">
    <property type="entry name" value="5'-Nucleotdase_C"/>
</dbReference>
<dbReference type="InterPro" id="IPR032109">
    <property type="entry name" value="Big_3_5"/>
</dbReference>
<feature type="domain" description="Bacterial Ig-like" evidence="5">
    <location>
        <begin position="861"/>
        <end position="942"/>
    </location>
</feature>
<dbReference type="GO" id="GO:0008253">
    <property type="term" value="F:5'-nucleotidase activity"/>
    <property type="evidence" value="ECO:0007669"/>
    <property type="project" value="TreeGrafter"/>
</dbReference>
<dbReference type="Gene3D" id="3.90.780.10">
    <property type="entry name" value="5'-Nucleotidase, C-terminal domain"/>
    <property type="match status" value="1"/>
</dbReference>
<evidence type="ECO:0000256" key="2">
    <source>
        <dbReference type="SAM" id="SignalP"/>
    </source>
</evidence>
<dbReference type="EMBL" id="BJZQ01000015">
    <property type="protein sequence ID" value="GEO90189.1"/>
    <property type="molecule type" value="Genomic_DNA"/>
</dbReference>
<evidence type="ECO:0000259" key="3">
    <source>
        <dbReference type="Pfam" id="PF00149"/>
    </source>
</evidence>
<sequence length="946" mass="96756">MILKSRRSLSVVAIGALISAPLAVTPSAHAADPVDITLVDINDFHGRIDANTTKFATTVEQIRQSAGEANTLFLSVGDNIGASPFASATQQDAPTIDVLNALDLAVSAVGNHEFDRGFADLTGRVADRADFPYLGANVRLKADGSAALPASETYTVNGLEVAVIGAVTQETPTLVTPTGIANLDFTDPVDAVNDEVERLEALPAADQPDVIVAAYHEGAGAGTPDGSSLAQEVAAGGAFADIVNGTDPSVDAIFTGHTHKAYAWDAPVPGQSGVTRPVIQTGSYGENIGKVTLSVDPDTGAVAANTVTNVPRVATADLALPRVAAVKTIVDEALAHATEIGNEKVGEITADITRAFSGGSYVDGRYTGGNTDDRASESTLGNLVPDAMLAQSQGTPAPADLAINNPGGLRNSELFYAGNTATGGPNNTDGVVTFAEANTILPFTNNLYTVTLTGASLKKVLEQQWQRDKDGAVPSRPYLQLGVSDNVRYTYDATRPEGQRITSVWIDDRLIDPATSYKVIAPSFLATGGDNFRAFTEGTWVDTGVVDYEGWIEYLGDRSPVSPDFGRRAVAVTGLAASYEVGDSVSFSLPKLNLTSLGSPANTTVAATLEYGDGQTLDLGSQPVTDGASGTFTFTVPAGAAAGATIRATAAPSGTVATIPLTVEKAASTTTATAPAQVVKGETFDVAVKVAAAAGVDVAGPVRVLDGDQVVGTGELVDGAATVEVNASDLRLGQRTLTVVYGGSASVASSEATVSVEVIKGETPFTATGSTTPYGTGATITMSAAPGTTGIVYVANQLGITVGTAFLTDGAGTFRFGGTALRPGSHTFGLFFNGSASYEPADATVTVKVTKAATSIRAAVAQKIKVGQRKVLKARVTAKGFTPTGGTVVVKRGSKVVGKAKVKNGRATVKLAKLAKGKAKLTVTYSGSAVANGSKTTVRTTVVKMK</sequence>
<dbReference type="GO" id="GO:0030288">
    <property type="term" value="C:outer membrane-bounded periplasmic space"/>
    <property type="evidence" value="ECO:0007669"/>
    <property type="project" value="TreeGrafter"/>
</dbReference>
<name>A0A512HXL2_9ACTN</name>
<dbReference type="PRINTS" id="PR01607">
    <property type="entry name" value="APYRASEFAMLY"/>
</dbReference>
<evidence type="ECO:0008006" key="8">
    <source>
        <dbReference type="Google" id="ProtNLM"/>
    </source>
</evidence>
<protein>
    <recommendedName>
        <fullName evidence="8">Multifunctional 2',3'-cyclic-nucleotide 2'-phosphodiesterase/5'-nucleotidase/3'-nucleotidase</fullName>
    </recommendedName>
</protein>
<dbReference type="PANTHER" id="PTHR11575">
    <property type="entry name" value="5'-NUCLEOTIDASE-RELATED"/>
    <property type="match status" value="1"/>
</dbReference>
<evidence type="ECO:0000259" key="4">
    <source>
        <dbReference type="Pfam" id="PF02872"/>
    </source>
</evidence>
<evidence type="ECO:0000256" key="1">
    <source>
        <dbReference type="ARBA" id="ARBA00022729"/>
    </source>
</evidence>
<dbReference type="SUPFAM" id="SSF55816">
    <property type="entry name" value="5'-nucleotidase (syn. UDP-sugar hydrolase), C-terminal domain"/>
    <property type="match status" value="1"/>
</dbReference>
<evidence type="ECO:0000259" key="5">
    <source>
        <dbReference type="Pfam" id="PF16640"/>
    </source>
</evidence>
<organism evidence="6 7">
    <name type="scientific">Aeromicrobium flavum</name>
    <dbReference type="NCBI Taxonomy" id="416568"/>
    <lineage>
        <taxon>Bacteria</taxon>
        <taxon>Bacillati</taxon>
        <taxon>Actinomycetota</taxon>
        <taxon>Actinomycetes</taxon>
        <taxon>Propionibacteriales</taxon>
        <taxon>Nocardioidaceae</taxon>
        <taxon>Aeromicrobium</taxon>
    </lineage>
</organism>
<dbReference type="Pfam" id="PF02872">
    <property type="entry name" value="5_nucleotid_C"/>
    <property type="match status" value="1"/>
</dbReference>
<keyword evidence="7" id="KW-1185">Reference proteome</keyword>
<dbReference type="GO" id="GO:0008768">
    <property type="term" value="F:UDP-sugar diphosphatase activity"/>
    <property type="evidence" value="ECO:0007669"/>
    <property type="project" value="TreeGrafter"/>
</dbReference>
<feature type="domain" description="5'-Nucleotidase C-terminal" evidence="4">
    <location>
        <begin position="372"/>
        <end position="537"/>
    </location>
</feature>
<dbReference type="Proteomes" id="UP000321769">
    <property type="component" value="Unassembled WGS sequence"/>
</dbReference>
<dbReference type="Gene3D" id="2.60.40.10">
    <property type="entry name" value="Immunoglobulins"/>
    <property type="match status" value="2"/>
</dbReference>
<dbReference type="InterPro" id="IPR004843">
    <property type="entry name" value="Calcineurin-like_PHP"/>
</dbReference>
<dbReference type="GO" id="GO:0005975">
    <property type="term" value="P:carbohydrate metabolic process"/>
    <property type="evidence" value="ECO:0007669"/>
    <property type="project" value="UniProtKB-ARBA"/>
</dbReference>
<feature type="domain" description="Calcineurin-like phosphoesterase" evidence="3">
    <location>
        <begin position="41"/>
        <end position="260"/>
    </location>
</feature>
<dbReference type="Pfam" id="PF00149">
    <property type="entry name" value="Metallophos"/>
    <property type="match status" value="1"/>
</dbReference>
<evidence type="ECO:0000313" key="6">
    <source>
        <dbReference type="EMBL" id="GEO90189.1"/>
    </source>
</evidence>
<feature type="signal peptide" evidence="2">
    <location>
        <begin position="1"/>
        <end position="30"/>
    </location>
</feature>
<dbReference type="PANTHER" id="PTHR11575:SF24">
    <property type="entry name" value="5'-NUCLEOTIDASE"/>
    <property type="match status" value="1"/>
</dbReference>
<dbReference type="SUPFAM" id="SSF56300">
    <property type="entry name" value="Metallo-dependent phosphatases"/>
    <property type="match status" value="1"/>
</dbReference>
<dbReference type="Gene3D" id="3.60.21.10">
    <property type="match status" value="1"/>
</dbReference>
<keyword evidence="1 2" id="KW-0732">Signal</keyword>
<dbReference type="GO" id="GO:0009166">
    <property type="term" value="P:nucleotide catabolic process"/>
    <property type="evidence" value="ECO:0007669"/>
    <property type="project" value="InterPro"/>
</dbReference>
<dbReference type="AlphaFoldDB" id="A0A512HXL2"/>
<reference evidence="6 7" key="1">
    <citation type="submission" date="2019-07" db="EMBL/GenBank/DDBJ databases">
        <title>Whole genome shotgun sequence of Aeromicrobium flavum NBRC 107625.</title>
        <authorList>
            <person name="Hosoyama A."/>
            <person name="Uohara A."/>
            <person name="Ohji S."/>
            <person name="Ichikawa N."/>
        </authorList>
    </citation>
    <scope>NUCLEOTIDE SEQUENCE [LARGE SCALE GENOMIC DNA]</scope>
    <source>
        <strain evidence="6 7">NBRC 107625</strain>
    </source>
</reference>
<dbReference type="RefSeq" id="WP_146828055.1">
    <property type="nucleotide sequence ID" value="NZ_BAAAYQ010000005.1"/>
</dbReference>
<comment type="caution">
    <text evidence="6">The sequence shown here is derived from an EMBL/GenBank/DDBJ whole genome shotgun (WGS) entry which is preliminary data.</text>
</comment>
<proteinExistence type="predicted"/>
<dbReference type="InterPro" id="IPR013783">
    <property type="entry name" value="Ig-like_fold"/>
</dbReference>
<feature type="chain" id="PRO_5021879036" description="Multifunctional 2',3'-cyclic-nucleotide 2'-phosphodiesterase/5'-nucleotidase/3'-nucleotidase" evidence="2">
    <location>
        <begin position="31"/>
        <end position="946"/>
    </location>
</feature>
<accession>A0A512HXL2</accession>